<sequence length="124" mass="14463">MDQRALMMFEKGMDKFVKSLKKSLQKHEHVSVSHQSMPQCLESLKVTDEEDNEHVLRLVVVGCTEKTLLARLSWLDKMGKDHVCCYLNTKFEAVKRKHNGLWVKDKHEPADMCLRVWTCLHSPI</sequence>
<dbReference type="AlphaFoldDB" id="A0A0K6INV8"/>
<evidence type="ECO:0000313" key="2">
    <source>
        <dbReference type="Proteomes" id="UP000182769"/>
    </source>
</evidence>
<organism evidence="1 2">
    <name type="scientific">Marinomonas fungiae</name>
    <dbReference type="NCBI Taxonomy" id="1137284"/>
    <lineage>
        <taxon>Bacteria</taxon>
        <taxon>Pseudomonadati</taxon>
        <taxon>Pseudomonadota</taxon>
        <taxon>Gammaproteobacteria</taxon>
        <taxon>Oceanospirillales</taxon>
        <taxon>Oceanospirillaceae</taxon>
        <taxon>Marinomonas</taxon>
    </lineage>
</organism>
<dbReference type="EMBL" id="CYHG01000008">
    <property type="protein sequence ID" value="CUB04800.1"/>
    <property type="molecule type" value="Genomic_DNA"/>
</dbReference>
<protein>
    <submittedName>
        <fullName evidence="1">Uncharacterized protein</fullName>
    </submittedName>
</protein>
<proteinExistence type="predicted"/>
<dbReference type="OrthoDB" id="6105458at2"/>
<dbReference type="Proteomes" id="UP000182769">
    <property type="component" value="Unassembled WGS sequence"/>
</dbReference>
<accession>A0A0K6INV8</accession>
<name>A0A0K6INV8_9GAMM</name>
<gene>
    <name evidence="1" type="ORF">Ga0061065_10875</name>
</gene>
<keyword evidence="2" id="KW-1185">Reference proteome</keyword>
<dbReference type="RefSeq" id="WP_055463654.1">
    <property type="nucleotide sequence ID" value="NZ_CYHG01000008.1"/>
</dbReference>
<evidence type="ECO:0000313" key="1">
    <source>
        <dbReference type="EMBL" id="CUB04800.1"/>
    </source>
</evidence>
<reference evidence="2" key="1">
    <citation type="submission" date="2015-08" db="EMBL/GenBank/DDBJ databases">
        <authorList>
            <person name="Varghese N."/>
        </authorList>
    </citation>
    <scope>NUCLEOTIDE SEQUENCE [LARGE SCALE GENOMIC DNA]</scope>
    <source>
        <strain evidence="2">JCM 18476</strain>
    </source>
</reference>